<comment type="subcellular location">
    <subcellularLocation>
        <location evidence="1">Endoplasmic reticulum</location>
    </subcellularLocation>
</comment>
<evidence type="ECO:0000313" key="13">
    <source>
        <dbReference type="EMBL" id="KAJ1972878.1"/>
    </source>
</evidence>
<dbReference type="InterPro" id="IPR002347">
    <property type="entry name" value="SDR_fam"/>
</dbReference>
<name>A0A9W8B392_9FUNG</name>
<dbReference type="GO" id="GO:0005789">
    <property type="term" value="C:endoplasmic reticulum membrane"/>
    <property type="evidence" value="ECO:0007669"/>
    <property type="project" value="TreeGrafter"/>
</dbReference>
<evidence type="ECO:0000256" key="11">
    <source>
        <dbReference type="ARBA" id="ARBA00048930"/>
    </source>
</evidence>
<dbReference type="Pfam" id="PF00106">
    <property type="entry name" value="adh_short"/>
    <property type="match status" value="1"/>
</dbReference>
<evidence type="ECO:0000256" key="8">
    <source>
        <dbReference type="ARBA" id="ARBA00023098"/>
    </source>
</evidence>
<dbReference type="Proteomes" id="UP001151582">
    <property type="component" value="Unassembled WGS sequence"/>
</dbReference>
<evidence type="ECO:0000256" key="9">
    <source>
        <dbReference type="ARBA" id="ARBA00026112"/>
    </source>
</evidence>
<keyword evidence="12" id="KW-0812">Transmembrane</keyword>
<evidence type="ECO:0000256" key="6">
    <source>
        <dbReference type="ARBA" id="ARBA00022919"/>
    </source>
</evidence>
<proteinExistence type="predicted"/>
<comment type="catalytic activity">
    <reaction evidence="11">
        <text>sphinganine + NADP(+) = 3-oxosphinganine + NADPH + H(+)</text>
        <dbReference type="Rhea" id="RHEA:22640"/>
        <dbReference type="ChEBI" id="CHEBI:15378"/>
        <dbReference type="ChEBI" id="CHEBI:57783"/>
        <dbReference type="ChEBI" id="CHEBI:57817"/>
        <dbReference type="ChEBI" id="CHEBI:58299"/>
        <dbReference type="ChEBI" id="CHEBI:58349"/>
        <dbReference type="EC" id="1.1.1.102"/>
    </reaction>
    <physiologicalReaction direction="right-to-left" evidence="11">
        <dbReference type="Rhea" id="RHEA:22642"/>
    </physiologicalReaction>
</comment>
<comment type="function">
    <text evidence="10">Catalyzes the reduction of 3'-oxosphinganine (3-ketodihydrosphingosine/KDS) to sphinganine (dihydrosphingosine/DHS), the second step of de novo sphingolipid biosynthesis.</text>
</comment>
<dbReference type="InterPro" id="IPR036291">
    <property type="entry name" value="NAD(P)-bd_dom_sf"/>
</dbReference>
<dbReference type="PANTHER" id="PTHR43550:SF3">
    <property type="entry name" value="3-KETODIHYDROSPHINGOSINE REDUCTASE"/>
    <property type="match status" value="1"/>
</dbReference>
<dbReference type="OrthoDB" id="10267115at2759"/>
<evidence type="ECO:0000256" key="12">
    <source>
        <dbReference type="SAM" id="Phobius"/>
    </source>
</evidence>
<evidence type="ECO:0000256" key="2">
    <source>
        <dbReference type="ARBA" id="ARBA00004760"/>
    </source>
</evidence>
<comment type="pathway">
    <text evidence="2">Lipid metabolism; sphingolipid metabolism.</text>
</comment>
<keyword evidence="12" id="KW-1133">Transmembrane helix</keyword>
<dbReference type="FunFam" id="3.40.50.720:FF:000468">
    <property type="entry name" value="Short-chain dehydrogenase, putative"/>
    <property type="match status" value="1"/>
</dbReference>
<evidence type="ECO:0000313" key="14">
    <source>
        <dbReference type="Proteomes" id="UP001151582"/>
    </source>
</evidence>
<evidence type="ECO:0000256" key="3">
    <source>
        <dbReference type="ARBA" id="ARBA00004991"/>
    </source>
</evidence>
<organism evidence="13 14">
    <name type="scientific">Dimargaris verticillata</name>
    <dbReference type="NCBI Taxonomy" id="2761393"/>
    <lineage>
        <taxon>Eukaryota</taxon>
        <taxon>Fungi</taxon>
        <taxon>Fungi incertae sedis</taxon>
        <taxon>Zoopagomycota</taxon>
        <taxon>Kickxellomycotina</taxon>
        <taxon>Dimargaritomycetes</taxon>
        <taxon>Dimargaritales</taxon>
        <taxon>Dimargaritaceae</taxon>
        <taxon>Dimargaris</taxon>
    </lineage>
</organism>
<keyword evidence="8" id="KW-0443">Lipid metabolism</keyword>
<dbReference type="SUPFAM" id="SSF51735">
    <property type="entry name" value="NAD(P)-binding Rossmann-fold domains"/>
    <property type="match status" value="1"/>
</dbReference>
<evidence type="ECO:0000256" key="4">
    <source>
        <dbReference type="ARBA" id="ARBA00022824"/>
    </source>
</evidence>
<evidence type="ECO:0000256" key="1">
    <source>
        <dbReference type="ARBA" id="ARBA00004240"/>
    </source>
</evidence>
<dbReference type="EMBL" id="JANBQB010000942">
    <property type="protein sequence ID" value="KAJ1972878.1"/>
    <property type="molecule type" value="Genomic_DNA"/>
</dbReference>
<keyword evidence="14" id="KW-1185">Reference proteome</keyword>
<feature type="transmembrane region" description="Helical" evidence="12">
    <location>
        <begin position="299"/>
        <end position="319"/>
    </location>
</feature>
<gene>
    <name evidence="13" type="primary">TSC10</name>
    <name evidence="13" type="ORF">H4R34_005258</name>
</gene>
<sequence>MDGWSSCLTTTATVAGAYLAWYAVCAWQCRRAMPALRLRGSHCYVTGGSAGLGEHLANLLAEAGANVTIVARNQDRLLAAQKRIQGHCADPEQQRIVAISADVANAAEGTRALHRAIKAQQGQAPKYVFACAGLTTPRFFLEYRPQDFEQTMQVNYFGALHTIQEAAKLMIQHEVKGGRVVTVSSQAGLLGIPGYSEYTPTKAALRMLTETLYYELAIYGIAAHCFLPANIRTPGFEHENQTKPEITRIIDGDDEAMDPRDCAQCMLDGMAKGYPNITSDWLGDIVRATCRGVGPANNMALDTLFVFLGWFLVPLWRVIVWWQAKSCRQAEAAQRKQVLSQ</sequence>
<dbReference type="CDD" id="cd08939">
    <property type="entry name" value="KDSR-like_SDR_c"/>
    <property type="match status" value="1"/>
</dbReference>
<dbReference type="GO" id="GO:0047560">
    <property type="term" value="F:3-dehydrosphinganine reductase activity"/>
    <property type="evidence" value="ECO:0007669"/>
    <property type="project" value="UniProtKB-EC"/>
</dbReference>
<dbReference type="GO" id="GO:0006666">
    <property type="term" value="P:3-keto-sphinganine metabolic process"/>
    <property type="evidence" value="ECO:0007669"/>
    <property type="project" value="InterPro"/>
</dbReference>
<dbReference type="EC" id="1.1.1.102" evidence="9"/>
<evidence type="ECO:0000256" key="10">
    <source>
        <dbReference type="ARBA" id="ARBA00044737"/>
    </source>
</evidence>
<dbReference type="AlphaFoldDB" id="A0A9W8B392"/>
<protein>
    <recommendedName>
        <fullName evidence="9">3-dehydrosphinganine reductase</fullName>
        <ecNumber evidence="9">1.1.1.102</ecNumber>
    </recommendedName>
</protein>
<dbReference type="GO" id="GO:0030148">
    <property type="term" value="P:sphingolipid biosynthetic process"/>
    <property type="evidence" value="ECO:0007669"/>
    <property type="project" value="InterPro"/>
</dbReference>
<dbReference type="PANTHER" id="PTHR43550">
    <property type="entry name" value="3-KETODIHYDROSPHINGOSINE REDUCTASE"/>
    <property type="match status" value="1"/>
</dbReference>
<evidence type="ECO:0000256" key="7">
    <source>
        <dbReference type="ARBA" id="ARBA00023002"/>
    </source>
</evidence>
<accession>A0A9W8B392</accession>
<dbReference type="PRINTS" id="PR00081">
    <property type="entry name" value="GDHRDH"/>
</dbReference>
<comment type="caution">
    <text evidence="13">The sequence shown here is derived from an EMBL/GenBank/DDBJ whole genome shotgun (WGS) entry which is preliminary data.</text>
</comment>
<reference evidence="13" key="1">
    <citation type="submission" date="2022-07" db="EMBL/GenBank/DDBJ databases">
        <title>Phylogenomic reconstructions and comparative analyses of Kickxellomycotina fungi.</title>
        <authorList>
            <person name="Reynolds N.K."/>
            <person name="Stajich J.E."/>
            <person name="Barry K."/>
            <person name="Grigoriev I.V."/>
            <person name="Crous P."/>
            <person name="Smith M.E."/>
        </authorList>
    </citation>
    <scope>NUCLEOTIDE SEQUENCE</scope>
    <source>
        <strain evidence="13">RSA 567</strain>
    </source>
</reference>
<keyword evidence="4" id="KW-0256">Endoplasmic reticulum</keyword>
<dbReference type="InterPro" id="IPR045022">
    <property type="entry name" value="KDSR-like"/>
</dbReference>
<keyword evidence="7" id="KW-0560">Oxidoreductase</keyword>
<dbReference type="Gene3D" id="3.40.50.720">
    <property type="entry name" value="NAD(P)-binding Rossmann-like Domain"/>
    <property type="match status" value="1"/>
</dbReference>
<evidence type="ECO:0000256" key="5">
    <source>
        <dbReference type="ARBA" id="ARBA00022857"/>
    </source>
</evidence>
<comment type="pathway">
    <text evidence="3">Sphingolipid metabolism.</text>
</comment>
<keyword evidence="5" id="KW-0521">NADP</keyword>
<keyword evidence="12" id="KW-0472">Membrane</keyword>
<keyword evidence="6" id="KW-0746">Sphingolipid metabolism</keyword>